<dbReference type="SUPFAM" id="SSF54523">
    <property type="entry name" value="Pili subunits"/>
    <property type="match status" value="1"/>
</dbReference>
<dbReference type="RefSeq" id="WP_013630572.1">
    <property type="nucleotide sequence ID" value="NC_015174.1"/>
</dbReference>
<dbReference type="KEGG" id="pbs:Plabr_4294"/>
<reference evidence="3" key="1">
    <citation type="submission" date="2011-02" db="EMBL/GenBank/DDBJ databases">
        <title>The complete genome of Planctomyces brasiliensis DSM 5305.</title>
        <authorList>
            <person name="Lucas S."/>
            <person name="Copeland A."/>
            <person name="Lapidus A."/>
            <person name="Bruce D."/>
            <person name="Goodwin L."/>
            <person name="Pitluck S."/>
            <person name="Kyrpides N."/>
            <person name="Mavromatis K."/>
            <person name="Pagani I."/>
            <person name="Ivanova N."/>
            <person name="Ovchinnikova G."/>
            <person name="Lu M."/>
            <person name="Detter J.C."/>
            <person name="Han C."/>
            <person name="Land M."/>
            <person name="Hauser L."/>
            <person name="Markowitz V."/>
            <person name="Cheng J.-F."/>
            <person name="Hugenholtz P."/>
            <person name="Woyke T."/>
            <person name="Wu D."/>
            <person name="Tindall B."/>
            <person name="Pomrenke H.G."/>
            <person name="Brambilla E."/>
            <person name="Klenk H.-P."/>
            <person name="Eisen J.A."/>
        </authorList>
    </citation>
    <scope>NUCLEOTIDE SEQUENCE [LARGE SCALE GENOMIC DNA]</scope>
    <source>
        <strain evidence="3">ATCC 49424 / DSM 5305 / JCM 21570 / IAM 15109 / NBRC 103401 / IFAM 1448</strain>
    </source>
</reference>
<dbReference type="NCBIfam" id="TIGR02532">
    <property type="entry name" value="IV_pilin_GFxxxE"/>
    <property type="match status" value="1"/>
</dbReference>
<dbReference type="Pfam" id="PF07963">
    <property type="entry name" value="N_methyl"/>
    <property type="match status" value="1"/>
</dbReference>
<protein>
    <recommendedName>
        <fullName evidence="1">DUF1559 domain-containing protein</fullName>
    </recommendedName>
</protein>
<dbReference type="NCBIfam" id="TIGR04294">
    <property type="entry name" value="pre_pil_HX9DG"/>
    <property type="match status" value="1"/>
</dbReference>
<dbReference type="PANTHER" id="PTHR30093:SF2">
    <property type="entry name" value="TYPE II SECRETION SYSTEM PROTEIN H"/>
    <property type="match status" value="1"/>
</dbReference>
<organism evidence="2 3">
    <name type="scientific">Rubinisphaera brasiliensis (strain ATCC 49424 / DSM 5305 / JCM 21570 / IAM 15109 / NBRC 103401 / IFAM 1448)</name>
    <name type="common">Planctomyces brasiliensis</name>
    <dbReference type="NCBI Taxonomy" id="756272"/>
    <lineage>
        <taxon>Bacteria</taxon>
        <taxon>Pseudomonadati</taxon>
        <taxon>Planctomycetota</taxon>
        <taxon>Planctomycetia</taxon>
        <taxon>Planctomycetales</taxon>
        <taxon>Planctomycetaceae</taxon>
        <taxon>Rubinisphaera</taxon>
    </lineage>
</organism>
<dbReference type="Pfam" id="PF07596">
    <property type="entry name" value="SBP_bac_10"/>
    <property type="match status" value="1"/>
</dbReference>
<dbReference type="AlphaFoldDB" id="F0SJM9"/>
<feature type="domain" description="DUF1559" evidence="1">
    <location>
        <begin position="33"/>
        <end position="297"/>
    </location>
</feature>
<proteinExistence type="predicted"/>
<evidence type="ECO:0000313" key="2">
    <source>
        <dbReference type="EMBL" id="ADY61867.1"/>
    </source>
</evidence>
<dbReference type="InterPro" id="IPR027558">
    <property type="entry name" value="Pre_pil_HX9DG_C"/>
</dbReference>
<dbReference type="Proteomes" id="UP000006860">
    <property type="component" value="Chromosome"/>
</dbReference>
<dbReference type="PROSITE" id="PS00409">
    <property type="entry name" value="PROKAR_NTER_METHYL"/>
    <property type="match status" value="1"/>
</dbReference>
<dbReference type="EMBL" id="CP002546">
    <property type="protein sequence ID" value="ADY61867.1"/>
    <property type="molecule type" value="Genomic_DNA"/>
</dbReference>
<dbReference type="eggNOG" id="COG4968">
    <property type="taxonomic scope" value="Bacteria"/>
</dbReference>
<accession>F0SJM9</accession>
<gene>
    <name evidence="2" type="ordered locus">Plabr_4294</name>
</gene>
<sequence>MPGTKRRGFTLIELLVVIAIIAILVALLLPAVQQAREAARRSSCKNNLKQIALALHNYHDVNNALPPAVNQCYDWSGSLWDHRGCPGYAFRILPYLEQSALYDTISWGLLFEGSSTVNVEQRTAEINVFHCPSDTVLVTEAGSNTWSGLMRNYPVNLGTTDYDQSTLTQNGVSFTHQKGLFEFFNKTVKFRDCTDGLTNTYMVGEIITPDNVNTWTGMGRIHQNMGTGFTAFYTPNSSNQDIIANGYNRIGGESPAQSAIAGNWWDAIVTMRSHHKGGAQVALGDGSVRFISNNIDLGTHHALAGRSDGVVVGEF</sequence>
<dbReference type="OrthoDB" id="217153at2"/>
<keyword evidence="3" id="KW-1185">Reference proteome</keyword>
<evidence type="ECO:0000259" key="1">
    <source>
        <dbReference type="Pfam" id="PF07596"/>
    </source>
</evidence>
<dbReference type="InterPro" id="IPR011453">
    <property type="entry name" value="DUF1559"/>
</dbReference>
<dbReference type="PANTHER" id="PTHR30093">
    <property type="entry name" value="GENERAL SECRETION PATHWAY PROTEIN G"/>
    <property type="match status" value="1"/>
</dbReference>
<dbReference type="InterPro" id="IPR012902">
    <property type="entry name" value="N_methyl_site"/>
</dbReference>
<evidence type="ECO:0000313" key="3">
    <source>
        <dbReference type="Proteomes" id="UP000006860"/>
    </source>
</evidence>
<dbReference type="InterPro" id="IPR045584">
    <property type="entry name" value="Pilin-like"/>
</dbReference>
<dbReference type="Gene3D" id="3.30.700.10">
    <property type="entry name" value="Glycoprotein, Type 4 Pilin"/>
    <property type="match status" value="1"/>
</dbReference>
<dbReference type="HOGENOM" id="CLU_041661_0_0_0"/>
<dbReference type="STRING" id="756272.Plabr_4294"/>
<name>F0SJM9_RUBBR</name>